<dbReference type="CDD" id="cd22157">
    <property type="entry name" value="F-box_AtFBW1-like"/>
    <property type="match status" value="1"/>
</dbReference>
<dbReference type="SUPFAM" id="SSF81383">
    <property type="entry name" value="F-box domain"/>
    <property type="match status" value="1"/>
</dbReference>
<evidence type="ECO:0000313" key="3">
    <source>
        <dbReference type="Proteomes" id="UP000237000"/>
    </source>
</evidence>
<dbReference type="InParanoid" id="A0A2P5FSR0"/>
<protein>
    <submittedName>
        <fullName evidence="2">F-box domain containing protein</fullName>
    </submittedName>
</protein>
<gene>
    <name evidence="2" type="ORF">TorRG33x02_034580</name>
</gene>
<dbReference type="EMBL" id="JXTC01000011">
    <property type="protein sequence ID" value="POO00827.1"/>
    <property type="molecule type" value="Genomic_DNA"/>
</dbReference>
<evidence type="ECO:0000259" key="1">
    <source>
        <dbReference type="PROSITE" id="PS50181"/>
    </source>
</evidence>
<dbReference type="InterPro" id="IPR036047">
    <property type="entry name" value="F-box-like_dom_sf"/>
</dbReference>
<dbReference type="Gene3D" id="1.20.1280.50">
    <property type="match status" value="1"/>
</dbReference>
<dbReference type="SMART" id="SM00256">
    <property type="entry name" value="FBOX"/>
    <property type="match status" value="1"/>
</dbReference>
<name>A0A2P5FSR0_TREOI</name>
<organism evidence="2 3">
    <name type="scientific">Trema orientale</name>
    <name type="common">Charcoal tree</name>
    <name type="synonym">Celtis orientalis</name>
    <dbReference type="NCBI Taxonomy" id="63057"/>
    <lineage>
        <taxon>Eukaryota</taxon>
        <taxon>Viridiplantae</taxon>
        <taxon>Streptophyta</taxon>
        <taxon>Embryophyta</taxon>
        <taxon>Tracheophyta</taxon>
        <taxon>Spermatophyta</taxon>
        <taxon>Magnoliopsida</taxon>
        <taxon>eudicotyledons</taxon>
        <taxon>Gunneridae</taxon>
        <taxon>Pentapetalae</taxon>
        <taxon>rosids</taxon>
        <taxon>fabids</taxon>
        <taxon>Rosales</taxon>
        <taxon>Cannabaceae</taxon>
        <taxon>Trema</taxon>
    </lineage>
</organism>
<comment type="caution">
    <text evidence="2">The sequence shown here is derived from an EMBL/GenBank/DDBJ whole genome shotgun (WGS) entry which is preliminary data.</text>
</comment>
<accession>A0A2P5FSR0</accession>
<dbReference type="PANTHER" id="PTHR31672">
    <property type="entry name" value="BNACNNG10540D PROTEIN"/>
    <property type="match status" value="1"/>
</dbReference>
<dbReference type="PANTHER" id="PTHR31672:SF13">
    <property type="entry name" value="F-BOX PROTEIN CPR30-LIKE"/>
    <property type="match status" value="1"/>
</dbReference>
<dbReference type="STRING" id="63057.A0A2P5FSR0"/>
<dbReference type="InterPro" id="IPR001810">
    <property type="entry name" value="F-box_dom"/>
</dbReference>
<dbReference type="NCBIfam" id="TIGR01640">
    <property type="entry name" value="F_box_assoc_1"/>
    <property type="match status" value="1"/>
</dbReference>
<dbReference type="PROSITE" id="PS50181">
    <property type="entry name" value="FBOX"/>
    <property type="match status" value="1"/>
</dbReference>
<dbReference type="Proteomes" id="UP000237000">
    <property type="component" value="Unassembled WGS sequence"/>
</dbReference>
<dbReference type="Pfam" id="PF07734">
    <property type="entry name" value="FBA_1"/>
    <property type="match status" value="1"/>
</dbReference>
<dbReference type="Pfam" id="PF00646">
    <property type="entry name" value="F-box"/>
    <property type="match status" value="1"/>
</dbReference>
<sequence length="443" mass="50820">MVDNTTVFSSVLVFSSPLRSPSEAEQKSSSLLLFSTSRRASSESFAMAGICCDLPKEMLEEVLSWLPPQSLIQFKCVSKSWYALIDSLMKNPEFVNKHLRNIDNKLLSSTCLVFFCVSYTYSRRRHRNSIPLRHKVFKSVTICHDDRESDHTNNVVEDFHMPTLPGEVDPVNELRGHCNGIICLARYNKIILCNPAIKEWRSLPKPCLDSGSFEALGVGFGYDSRANDYKVVRFGLDRFLPDRIEYFKARAELYSLRSDSWREIEIHLELDTFPHLGKEVFNRGVFYWFLWTHNVIFSFNVLYEVFHSIPLPNNLRVVQEDHFIRLGVWNESVALFFYSNKRGSPNSIEVWVMEDCFVGAQDSCPWTKKLVIGPLADVAIPLTFLKNDELLLQRTDGGLILYDLHSQMLRNFTIIQGVNSIPCWDFSYVKSLVSVQGGSPSHS</sequence>
<dbReference type="AlphaFoldDB" id="A0A2P5FSR0"/>
<evidence type="ECO:0000313" key="2">
    <source>
        <dbReference type="EMBL" id="POO00827.1"/>
    </source>
</evidence>
<reference evidence="3" key="1">
    <citation type="submission" date="2016-06" db="EMBL/GenBank/DDBJ databases">
        <title>Parallel loss of symbiosis genes in relatives of nitrogen-fixing non-legume Parasponia.</title>
        <authorList>
            <person name="Van Velzen R."/>
            <person name="Holmer R."/>
            <person name="Bu F."/>
            <person name="Rutten L."/>
            <person name="Van Zeijl A."/>
            <person name="Liu W."/>
            <person name="Santuari L."/>
            <person name="Cao Q."/>
            <person name="Sharma T."/>
            <person name="Shen D."/>
            <person name="Roswanjaya Y."/>
            <person name="Wardhani T."/>
            <person name="Kalhor M.S."/>
            <person name="Jansen J."/>
            <person name="Van den Hoogen J."/>
            <person name="Gungor B."/>
            <person name="Hartog M."/>
            <person name="Hontelez J."/>
            <person name="Verver J."/>
            <person name="Yang W.-C."/>
            <person name="Schijlen E."/>
            <person name="Repin R."/>
            <person name="Schilthuizen M."/>
            <person name="Schranz E."/>
            <person name="Heidstra R."/>
            <person name="Miyata K."/>
            <person name="Fedorova E."/>
            <person name="Kohlen W."/>
            <person name="Bisseling T."/>
            <person name="Smit S."/>
            <person name="Geurts R."/>
        </authorList>
    </citation>
    <scope>NUCLEOTIDE SEQUENCE [LARGE SCALE GENOMIC DNA]</scope>
    <source>
        <strain evidence="3">cv. RG33-2</strain>
    </source>
</reference>
<proteinExistence type="predicted"/>
<dbReference type="InterPro" id="IPR017451">
    <property type="entry name" value="F-box-assoc_interact_dom"/>
</dbReference>
<dbReference type="OrthoDB" id="1644187at2759"/>
<keyword evidence="3" id="KW-1185">Reference proteome</keyword>
<feature type="domain" description="F-box" evidence="1">
    <location>
        <begin position="48"/>
        <end position="102"/>
    </location>
</feature>
<dbReference type="InterPro" id="IPR050796">
    <property type="entry name" value="SCF_F-box_component"/>
</dbReference>
<dbReference type="FunCoup" id="A0A2P5FSR0">
    <property type="interactions" value="12"/>
</dbReference>
<dbReference type="InterPro" id="IPR006527">
    <property type="entry name" value="F-box-assoc_dom_typ1"/>
</dbReference>